<evidence type="ECO:0000313" key="2">
    <source>
        <dbReference type="Proteomes" id="UP000267096"/>
    </source>
</evidence>
<reference evidence="1 2" key="2">
    <citation type="submission" date="2018-11" db="EMBL/GenBank/DDBJ databases">
        <authorList>
            <consortium name="Pathogen Informatics"/>
        </authorList>
    </citation>
    <scope>NUCLEOTIDE SEQUENCE [LARGE SCALE GENOMIC DNA]</scope>
</reference>
<organism evidence="3">
    <name type="scientific">Anisakis simplex</name>
    <name type="common">Herring worm</name>
    <dbReference type="NCBI Taxonomy" id="6269"/>
    <lineage>
        <taxon>Eukaryota</taxon>
        <taxon>Metazoa</taxon>
        <taxon>Ecdysozoa</taxon>
        <taxon>Nematoda</taxon>
        <taxon>Chromadorea</taxon>
        <taxon>Rhabditida</taxon>
        <taxon>Spirurina</taxon>
        <taxon>Ascaridomorpha</taxon>
        <taxon>Ascaridoidea</taxon>
        <taxon>Anisakidae</taxon>
        <taxon>Anisakis</taxon>
        <taxon>Anisakis simplex complex</taxon>
    </lineage>
</organism>
<dbReference type="WBParaSite" id="ASIM_0001722301-mRNA-1">
    <property type="protein sequence ID" value="ASIM_0001722301-mRNA-1"/>
    <property type="gene ID" value="ASIM_0001722301"/>
</dbReference>
<dbReference type="OrthoDB" id="5827722at2759"/>
<sequence length="269" mass="31272">MNECRLKERPNFTTNEIANERRQLTRIDDALCKHGQLQIVKLYDTIKEENDYFKDVNALCEFIRKRSNVFEMSFNYVSNRCVEYRMMFGYLVNFLINMENPNERTIAQREVDCKSFEKTSLFLRRHPNFFFIRLTNEGNFVELLESGGTIASAWECDALPQHPNGTRYDRSIQMCATGQVIKTIPGRDTIVIRIDKGAYAGQVVRASRQHIPNCHSNLAIKYPCGRSVNVCAFRVYGDDHLWSACQLEDADECYSKIANIWCYSKPCDH</sequence>
<dbReference type="AlphaFoldDB" id="A0A0M3K8D2"/>
<protein>
    <submittedName>
        <fullName evidence="3">MIR domain-containing protein</fullName>
    </submittedName>
</protein>
<reference evidence="3" key="1">
    <citation type="submission" date="2017-02" db="UniProtKB">
        <authorList>
            <consortium name="WormBaseParasite"/>
        </authorList>
    </citation>
    <scope>IDENTIFICATION</scope>
</reference>
<accession>A0A0M3K8D2</accession>
<name>A0A0M3K8D2_ANISI</name>
<evidence type="ECO:0000313" key="3">
    <source>
        <dbReference type="WBParaSite" id="ASIM_0001722301-mRNA-1"/>
    </source>
</evidence>
<evidence type="ECO:0000313" key="1">
    <source>
        <dbReference type="EMBL" id="VDK58305.1"/>
    </source>
</evidence>
<proteinExistence type="predicted"/>
<gene>
    <name evidence="1" type="ORF">ASIM_LOCUS16630</name>
</gene>
<keyword evidence="2" id="KW-1185">Reference proteome</keyword>
<dbReference type="EMBL" id="UYRR01033261">
    <property type="protein sequence ID" value="VDK58305.1"/>
    <property type="molecule type" value="Genomic_DNA"/>
</dbReference>
<dbReference type="Proteomes" id="UP000267096">
    <property type="component" value="Unassembled WGS sequence"/>
</dbReference>